<feature type="region of interest" description="Disordered" evidence="1">
    <location>
        <begin position="14"/>
        <end position="40"/>
    </location>
</feature>
<reference evidence="2 3" key="1">
    <citation type="submission" date="2024-09" db="EMBL/GenBank/DDBJ databases">
        <title>Rethinking Asexuality: The Enigmatic Case of Functional Sexual Genes in Lepraria (Stereocaulaceae).</title>
        <authorList>
            <person name="Doellman M."/>
            <person name="Sun Y."/>
            <person name="Barcenas-Pena A."/>
            <person name="Lumbsch H.T."/>
            <person name="Grewe F."/>
        </authorList>
    </citation>
    <scope>NUCLEOTIDE SEQUENCE [LARGE SCALE GENOMIC DNA]</scope>
    <source>
        <strain evidence="2 3">Grewe 0041</strain>
    </source>
</reference>
<comment type="caution">
    <text evidence="2">The sequence shown here is derived from an EMBL/GenBank/DDBJ whole genome shotgun (WGS) entry which is preliminary data.</text>
</comment>
<dbReference type="EMBL" id="JBHFEH010000112">
    <property type="protein sequence ID" value="KAL2046593.1"/>
    <property type="molecule type" value="Genomic_DNA"/>
</dbReference>
<name>A0ABR4ANB0_9LECA</name>
<accession>A0ABR4ANB0</accession>
<dbReference type="Proteomes" id="UP001590951">
    <property type="component" value="Unassembled WGS sequence"/>
</dbReference>
<evidence type="ECO:0000256" key="1">
    <source>
        <dbReference type="SAM" id="MobiDB-lite"/>
    </source>
</evidence>
<organism evidence="2 3">
    <name type="scientific">Lepraria finkii</name>
    <dbReference type="NCBI Taxonomy" id="1340010"/>
    <lineage>
        <taxon>Eukaryota</taxon>
        <taxon>Fungi</taxon>
        <taxon>Dikarya</taxon>
        <taxon>Ascomycota</taxon>
        <taxon>Pezizomycotina</taxon>
        <taxon>Lecanoromycetes</taxon>
        <taxon>OSLEUM clade</taxon>
        <taxon>Lecanoromycetidae</taxon>
        <taxon>Lecanorales</taxon>
        <taxon>Lecanorineae</taxon>
        <taxon>Stereocaulaceae</taxon>
        <taxon>Lepraria</taxon>
    </lineage>
</organism>
<keyword evidence="3" id="KW-1185">Reference proteome</keyword>
<evidence type="ECO:0000313" key="3">
    <source>
        <dbReference type="Proteomes" id="UP001590951"/>
    </source>
</evidence>
<gene>
    <name evidence="2" type="ORF">ABVK25_011718</name>
</gene>
<protein>
    <submittedName>
        <fullName evidence="2">Uncharacterized protein</fullName>
    </submittedName>
</protein>
<proteinExistence type="predicted"/>
<sequence length="65" mass="7243">MALRGTFPLKTKKKFPAVGKHLPVNEHHGAEEQLSSGDEDRYNINKHNALELKKLLSAGGHLELK</sequence>
<evidence type="ECO:0000313" key="2">
    <source>
        <dbReference type="EMBL" id="KAL2046593.1"/>
    </source>
</evidence>